<dbReference type="RefSeq" id="WP_014276277.1">
    <property type="nucleotide sequence ID" value="NZ_BIMW01000001.1"/>
</dbReference>
<dbReference type="SUPFAM" id="SSF48371">
    <property type="entry name" value="ARM repeat"/>
    <property type="match status" value="1"/>
</dbReference>
<dbReference type="PANTHER" id="PTHR34800:SF1">
    <property type="entry name" value="TETRAPYRROLE-BINDING PROTEIN, CHLOROPLASTIC"/>
    <property type="match status" value="1"/>
</dbReference>
<dbReference type="EMBL" id="BIMW01000001">
    <property type="protein sequence ID" value="GCE92077.1"/>
    <property type="molecule type" value="Genomic_DNA"/>
</dbReference>
<feature type="domain" description="GUN4-like" evidence="1">
    <location>
        <begin position="99"/>
        <end position="236"/>
    </location>
</feature>
<proteinExistence type="predicted"/>
<sequence length="240" mass="27333">MTDLIASSEQDLSMDLNQLRSQLNSDSQTQQLKAIASLVTQGELGLDILIEFLTNQQTQTPTPVSGQVYQALYTANLPKTKEFLETHFPTGVVPLNSLVGADYFPLQQELAQQNFQAADLLTLRNLCELAGSAAVKRNWLYFSEVDRFPVADLQTIDTLWRVHSQGQFGYTVQREIWLGVGKNWDKLWQKIGWRSDRTWTRYPQGFTWDLSAPRGHLPLSNQLRGRRVIEALLNHPAFDK</sequence>
<dbReference type="InterPro" id="IPR032192">
    <property type="entry name" value="GUN4_N"/>
</dbReference>
<dbReference type="InterPro" id="IPR016024">
    <property type="entry name" value="ARM-type_fold"/>
</dbReference>
<dbReference type="Gene3D" id="1.25.40.620">
    <property type="match status" value="1"/>
</dbReference>
<accession>A0A5M3T037</accession>
<evidence type="ECO:0000313" key="3">
    <source>
        <dbReference type="EMBL" id="GCE92077.1"/>
    </source>
</evidence>
<name>A0A5M3T037_LIMPL</name>
<comment type="caution">
    <text evidence="3">The sequence shown here is derived from an EMBL/GenBank/DDBJ whole genome shotgun (WGS) entry which is preliminary data.</text>
</comment>
<protein>
    <submittedName>
        <fullName evidence="3">GUN4-like protein</fullName>
    </submittedName>
</protein>
<feature type="domain" description="GUN4 N-terminal ARM-like repeat" evidence="2">
    <location>
        <begin position="9"/>
        <end position="89"/>
    </location>
</feature>
<dbReference type="GeneID" id="301681093"/>
<reference evidence="3 4" key="1">
    <citation type="journal article" date="2019" name="J Genomics">
        <title>The Draft Genome of a Hydrogen-producing Cyanobacterium, Arthrospira platensis NIES-46.</title>
        <authorList>
            <person name="Suzuki S."/>
            <person name="Yamaguchi H."/>
            <person name="Kawachi M."/>
        </authorList>
    </citation>
    <scope>NUCLEOTIDE SEQUENCE [LARGE SCALE GENOMIC DNA]</scope>
    <source>
        <strain evidence="3 4">NIES-46</strain>
    </source>
</reference>
<dbReference type="Pfam" id="PF05419">
    <property type="entry name" value="GUN4"/>
    <property type="match status" value="1"/>
</dbReference>
<dbReference type="CDD" id="cd16383">
    <property type="entry name" value="GUN4"/>
    <property type="match status" value="1"/>
</dbReference>
<evidence type="ECO:0000259" key="2">
    <source>
        <dbReference type="Pfam" id="PF16416"/>
    </source>
</evidence>
<evidence type="ECO:0000259" key="1">
    <source>
        <dbReference type="Pfam" id="PF05419"/>
    </source>
</evidence>
<keyword evidence="4" id="KW-1185">Reference proteome</keyword>
<dbReference type="InterPro" id="IPR037215">
    <property type="entry name" value="GUN4-like_sf"/>
</dbReference>
<dbReference type="SUPFAM" id="SSF140869">
    <property type="entry name" value="GUN4-like"/>
    <property type="match status" value="1"/>
</dbReference>
<dbReference type="Proteomes" id="UP000326169">
    <property type="component" value="Unassembled WGS sequence"/>
</dbReference>
<dbReference type="PANTHER" id="PTHR34800">
    <property type="entry name" value="TETRAPYRROLE-BINDING PROTEIN, CHLOROPLASTIC"/>
    <property type="match status" value="1"/>
</dbReference>
<organism evidence="3 4">
    <name type="scientific">Limnospira platensis NIES-46</name>
    <dbReference type="NCBI Taxonomy" id="1236695"/>
    <lineage>
        <taxon>Bacteria</taxon>
        <taxon>Bacillati</taxon>
        <taxon>Cyanobacteriota</taxon>
        <taxon>Cyanophyceae</taxon>
        <taxon>Oscillatoriophycideae</taxon>
        <taxon>Oscillatoriales</taxon>
        <taxon>Sirenicapillariaceae</taxon>
        <taxon>Limnospira</taxon>
    </lineage>
</organism>
<evidence type="ECO:0000313" key="4">
    <source>
        <dbReference type="Proteomes" id="UP000326169"/>
    </source>
</evidence>
<dbReference type="InterPro" id="IPR008629">
    <property type="entry name" value="GUN4-like"/>
</dbReference>
<gene>
    <name evidence="3" type="ORF">NIES46_01120</name>
</gene>
<dbReference type="Gene3D" id="1.10.10.1770">
    <property type="entry name" value="Gun4-like"/>
    <property type="match status" value="1"/>
</dbReference>
<dbReference type="Pfam" id="PF16416">
    <property type="entry name" value="GUN4_N"/>
    <property type="match status" value="1"/>
</dbReference>